<dbReference type="FunFam" id="1.10.510.10:FF:000021">
    <property type="entry name" value="Serine/threonine protein kinase"/>
    <property type="match status" value="1"/>
</dbReference>
<geneLocation type="plasmid" evidence="9 10">
    <name>2</name>
</geneLocation>
<accession>W0RR68</accession>
<feature type="transmembrane region" description="Helical" evidence="7">
    <location>
        <begin position="285"/>
        <end position="303"/>
    </location>
</feature>
<dbReference type="GO" id="GO:0004674">
    <property type="term" value="F:protein serine/threonine kinase activity"/>
    <property type="evidence" value="ECO:0007669"/>
    <property type="project" value="UniProtKB-KW"/>
</dbReference>
<keyword evidence="7" id="KW-1133">Transmembrane helix</keyword>
<evidence type="ECO:0000259" key="8">
    <source>
        <dbReference type="PROSITE" id="PS50011"/>
    </source>
</evidence>
<evidence type="ECO:0000256" key="1">
    <source>
        <dbReference type="ARBA" id="ARBA00012513"/>
    </source>
</evidence>
<feature type="domain" description="Protein kinase" evidence="8">
    <location>
        <begin position="1"/>
        <end position="262"/>
    </location>
</feature>
<dbReference type="KEGG" id="gba:J421_5949"/>
<dbReference type="InterPro" id="IPR000719">
    <property type="entry name" value="Prot_kinase_dom"/>
</dbReference>
<keyword evidence="4" id="KW-0547">Nucleotide-binding</keyword>
<dbReference type="PANTHER" id="PTHR43289">
    <property type="entry name" value="MITOGEN-ACTIVATED PROTEIN KINASE KINASE KINASE 20-RELATED"/>
    <property type="match status" value="1"/>
</dbReference>
<dbReference type="EC" id="2.7.11.1" evidence="1"/>
<evidence type="ECO:0000256" key="6">
    <source>
        <dbReference type="ARBA" id="ARBA00022840"/>
    </source>
</evidence>
<dbReference type="InterPro" id="IPR011990">
    <property type="entry name" value="TPR-like_helical_dom_sf"/>
</dbReference>
<gene>
    <name evidence="9" type="ORF">J421_5949</name>
</gene>
<evidence type="ECO:0000256" key="5">
    <source>
        <dbReference type="ARBA" id="ARBA00022777"/>
    </source>
</evidence>
<keyword evidence="7" id="KW-0812">Transmembrane</keyword>
<dbReference type="InParanoid" id="W0RR68"/>
<dbReference type="AlphaFoldDB" id="W0RR68"/>
<dbReference type="Gene3D" id="1.10.510.10">
    <property type="entry name" value="Transferase(Phosphotransferase) domain 1"/>
    <property type="match status" value="1"/>
</dbReference>
<organism evidence="9 10">
    <name type="scientific">Gemmatirosa kalamazoonensis</name>
    <dbReference type="NCBI Taxonomy" id="861299"/>
    <lineage>
        <taxon>Bacteria</taxon>
        <taxon>Pseudomonadati</taxon>
        <taxon>Gemmatimonadota</taxon>
        <taxon>Gemmatimonadia</taxon>
        <taxon>Gemmatimonadales</taxon>
        <taxon>Gemmatimonadaceae</taxon>
        <taxon>Gemmatirosa</taxon>
    </lineage>
</organism>
<evidence type="ECO:0000256" key="2">
    <source>
        <dbReference type="ARBA" id="ARBA00022527"/>
    </source>
</evidence>
<dbReference type="RefSeq" id="WP_104023498.1">
    <property type="nucleotide sequence ID" value="NZ_CP007130.1"/>
</dbReference>
<reference evidence="9 10" key="1">
    <citation type="journal article" date="2014" name="Genome Announc.">
        <title>Genome Sequence and Methylome of Soil Bacterium Gemmatirosa kalamazoonensis KBS708T, a Member of the Rarely Cultivated Gemmatimonadetes Phylum.</title>
        <authorList>
            <person name="Debruyn J.M."/>
            <person name="Radosevich M."/>
            <person name="Wommack K.E."/>
            <person name="Polson S.W."/>
            <person name="Hauser L.J."/>
            <person name="Fawaz M.N."/>
            <person name="Korlach J."/>
            <person name="Tsai Y.C."/>
        </authorList>
    </citation>
    <scope>NUCLEOTIDE SEQUENCE [LARGE SCALE GENOMIC DNA]</scope>
    <source>
        <strain evidence="9 10">KBS708</strain>
        <plasmid evidence="10">Plasmid 2</plasmid>
    </source>
</reference>
<keyword evidence="2" id="KW-0723">Serine/threonine-protein kinase</keyword>
<keyword evidence="9" id="KW-0614">Plasmid</keyword>
<dbReference type="InterPro" id="IPR008271">
    <property type="entry name" value="Ser/Thr_kinase_AS"/>
</dbReference>
<dbReference type="Gene3D" id="1.25.40.10">
    <property type="entry name" value="Tetratricopeptide repeat domain"/>
    <property type="match status" value="1"/>
</dbReference>
<dbReference type="CDD" id="cd14014">
    <property type="entry name" value="STKc_PknB_like"/>
    <property type="match status" value="1"/>
</dbReference>
<dbReference type="SMART" id="SM00220">
    <property type="entry name" value="S_TKc"/>
    <property type="match status" value="1"/>
</dbReference>
<evidence type="ECO:0000313" key="9">
    <source>
        <dbReference type="EMBL" id="AHG93484.1"/>
    </source>
</evidence>
<sequence>MSRVFVARDARLGRRVVVKVLRPDLAAGLSAWRFEREVRLAAGLQHPHVVPVHVAGEIDGLPFYTMPYVEGESLRQRLTREGALPVAGVVRLMRELADALAYAHDAGVVHRDLKPENVLLSGGHAVVADFGIAKALAAATHAGGVADAAALTTATAAGVAVGTPAYMAPEQALGDPAADHRVDLYALGVLAYEALAGAHPFAAKTPQQLVAAHITEAPGPLADRRPEVPPALAALIARLLAKHADARPQSANAVVRELDELLPAVAPRRAAALSGRAPSARRRRVMIACGLVLLVAAGAGVAVRSRLRTNGPRASHPLGTRVAVLPFDNLGPDADDYFAQGLADAIRGQLATLPSLGVIDGHSTVQYRGTTKPLRNIGRELGVAYVLHGVVQWERGADGVRRVQVRPALVHVDDGITRWTAPYTAEPTDVFQVQADIADHVARALDVALDERQRLEVATVPTRNAAAYDQYLRGLVIEQSTAYLSAARFEEVIEAYARSVALDPGFGLAWAKLAAARAALLESPSFAMGANVALARQALDSAQRLAPNAAETHMAVAAFAIAMDGDPVRAVEAMRAAYRARPNDVVVLVTLGAHLFWQRPTLNEGLAMMARAAELDPRRPSGQASRFFRAAGRYPEALRYADHSIALAPDDFTGYSDKAVALIDAGAGVVAARAVLDSAVRRLGAVAVTRALVTDWWADATAVLGEPYEGRLEALTLADFPVPTSDDSSGYYYVKAQFWHRKGARARAVAYCDSNRAIIGRGRPVPDTAPVVTGTADLNVVRALASTAACQGHRDEALRYVAALREVQRRPRHLFDEMVVAMSLAEAYLFLGDRDAAVSQLERAVGPPSNLSVNRLRVDGFYASLRGHPRFEALVSRGAR</sequence>
<evidence type="ECO:0000256" key="7">
    <source>
        <dbReference type="SAM" id="Phobius"/>
    </source>
</evidence>
<name>W0RR68_9BACT</name>
<dbReference type="SUPFAM" id="SSF48452">
    <property type="entry name" value="TPR-like"/>
    <property type="match status" value="2"/>
</dbReference>
<proteinExistence type="predicted"/>
<keyword evidence="3" id="KW-0808">Transferase</keyword>
<evidence type="ECO:0000256" key="4">
    <source>
        <dbReference type="ARBA" id="ARBA00022741"/>
    </source>
</evidence>
<dbReference type="Gene3D" id="3.30.200.20">
    <property type="entry name" value="Phosphorylase Kinase, domain 1"/>
    <property type="match status" value="1"/>
</dbReference>
<keyword evidence="7" id="KW-0472">Membrane</keyword>
<dbReference type="PROSITE" id="PS00108">
    <property type="entry name" value="PROTEIN_KINASE_ST"/>
    <property type="match status" value="1"/>
</dbReference>
<dbReference type="PANTHER" id="PTHR43289:SF6">
    <property type="entry name" value="SERINE_THREONINE-PROTEIN KINASE NEKL-3"/>
    <property type="match status" value="1"/>
</dbReference>
<dbReference type="InterPro" id="IPR011009">
    <property type="entry name" value="Kinase-like_dom_sf"/>
</dbReference>
<keyword evidence="10" id="KW-1185">Reference proteome</keyword>
<dbReference type="GO" id="GO:0005524">
    <property type="term" value="F:ATP binding"/>
    <property type="evidence" value="ECO:0007669"/>
    <property type="project" value="UniProtKB-KW"/>
</dbReference>
<dbReference type="SUPFAM" id="SSF56112">
    <property type="entry name" value="Protein kinase-like (PK-like)"/>
    <property type="match status" value="1"/>
</dbReference>
<evidence type="ECO:0000256" key="3">
    <source>
        <dbReference type="ARBA" id="ARBA00022679"/>
    </source>
</evidence>
<dbReference type="HOGENOM" id="CLU_013589_0_1_0"/>
<dbReference type="Pfam" id="PF00069">
    <property type="entry name" value="Pkinase"/>
    <property type="match status" value="1"/>
</dbReference>
<dbReference type="PROSITE" id="PS50011">
    <property type="entry name" value="PROTEIN_KINASE_DOM"/>
    <property type="match status" value="1"/>
</dbReference>
<dbReference type="eggNOG" id="COG0515">
    <property type="taxonomic scope" value="Bacteria"/>
</dbReference>
<dbReference type="Proteomes" id="UP000019151">
    <property type="component" value="Plasmid 2"/>
</dbReference>
<keyword evidence="5 9" id="KW-0418">Kinase</keyword>
<dbReference type="EMBL" id="CP007130">
    <property type="protein sequence ID" value="AHG93484.1"/>
    <property type="molecule type" value="Genomic_DNA"/>
</dbReference>
<evidence type="ECO:0000313" key="10">
    <source>
        <dbReference type="Proteomes" id="UP000019151"/>
    </source>
</evidence>
<dbReference type="OrthoDB" id="1971692at2"/>
<protein>
    <recommendedName>
        <fullName evidence="1">non-specific serine/threonine protein kinase</fullName>
        <ecNumber evidence="1">2.7.11.1</ecNumber>
    </recommendedName>
</protein>
<keyword evidence="6" id="KW-0067">ATP-binding</keyword>